<comment type="caution">
    <text evidence="3">The sequence shown here is derived from an EMBL/GenBank/DDBJ whole genome shotgun (WGS) entry which is preliminary data.</text>
</comment>
<reference evidence="3 4" key="1">
    <citation type="submission" date="2017-06" db="EMBL/GenBank/DDBJ databases">
        <title>Draft genome of Bartonella tribocorum C635.</title>
        <authorList>
            <person name="Hadjadj L."/>
            <person name="Jiyipong T."/>
            <person name="Diene S.M."/>
            <person name="Morand S."/>
            <person name="Rolain J.-M."/>
        </authorList>
    </citation>
    <scope>NUCLEOTIDE SEQUENCE [LARGE SCALE GENOMIC DNA]</scope>
    <source>
        <strain evidence="3 4">C635</strain>
    </source>
</reference>
<dbReference type="Proteomes" id="UP000230791">
    <property type="component" value="Unassembled WGS sequence"/>
</dbReference>
<dbReference type="EMBL" id="NJPP01000034">
    <property type="protein sequence ID" value="PIT68617.1"/>
    <property type="molecule type" value="Genomic_DNA"/>
</dbReference>
<accession>A0A2M6UR20</accession>
<keyword evidence="2" id="KW-0812">Transmembrane</keyword>
<dbReference type="AlphaFoldDB" id="A0A2M6UR20"/>
<gene>
    <name evidence="3" type="ORF">CEV08_07645</name>
</gene>
<evidence type="ECO:0000313" key="4">
    <source>
        <dbReference type="Proteomes" id="UP000230791"/>
    </source>
</evidence>
<sequence>MKIFKHCVLYIIAMAIFFSQVLGVNAGSLSSKLQDTGFISVVTQENGGTEAANVVVSSQGTEGTQEEGTQEEGTQGEGTQGGGFWEWLSAFFGQLGIIPVFLIPADRVLM</sequence>
<keyword evidence="2" id="KW-0472">Membrane</keyword>
<protein>
    <submittedName>
        <fullName evidence="3">Uncharacterized protein</fullName>
    </submittedName>
</protein>
<evidence type="ECO:0000256" key="1">
    <source>
        <dbReference type="SAM" id="MobiDB-lite"/>
    </source>
</evidence>
<keyword evidence="2" id="KW-1133">Transmembrane helix</keyword>
<evidence type="ECO:0000313" key="3">
    <source>
        <dbReference type="EMBL" id="PIT68617.1"/>
    </source>
</evidence>
<name>A0A2M6UR20_9HYPH</name>
<evidence type="ECO:0000256" key="2">
    <source>
        <dbReference type="SAM" id="Phobius"/>
    </source>
</evidence>
<feature type="region of interest" description="Disordered" evidence="1">
    <location>
        <begin position="52"/>
        <end position="80"/>
    </location>
</feature>
<feature type="transmembrane region" description="Helical" evidence="2">
    <location>
        <begin position="87"/>
        <end position="105"/>
    </location>
</feature>
<proteinExistence type="predicted"/>
<organism evidence="3 4">
    <name type="scientific">Bartonella tribocorum</name>
    <dbReference type="NCBI Taxonomy" id="85701"/>
    <lineage>
        <taxon>Bacteria</taxon>
        <taxon>Pseudomonadati</taxon>
        <taxon>Pseudomonadota</taxon>
        <taxon>Alphaproteobacteria</taxon>
        <taxon>Hyphomicrobiales</taxon>
        <taxon>Bartonellaceae</taxon>
        <taxon>Bartonella</taxon>
    </lineage>
</organism>